<dbReference type="Gene3D" id="3.30.420.380">
    <property type="match status" value="1"/>
</dbReference>
<feature type="domain" description="GspL cytoplasmic actin-ATPase-like" evidence="2">
    <location>
        <begin position="76"/>
        <end position="127"/>
    </location>
</feature>
<sequence length="212" mass="24884">MDPLLYVLDCNPLCTEGVALSRRDRRWRVIHEWSVEWGMESPSDENPDSPKEDADSHDDPWINRVAAFMDRHEWRNQSVVFLVPTEDVVSRKIGFPFKDRRKIQQALRFELEGELLEELDDMRFSIDIRVLDQKSTEVLVLLFGRERTEQLQRICLERDLLIRSIDCSAYALFREMIHPSGTMQQFHEGKTLPSMDEHAGFQIYLGADEAFI</sequence>
<name>A0A382T0G4_9ZZZZ</name>
<dbReference type="InterPro" id="IPR024230">
    <property type="entry name" value="GspL_cyto_dom"/>
</dbReference>
<feature type="region of interest" description="Disordered" evidence="1">
    <location>
        <begin position="39"/>
        <end position="58"/>
    </location>
</feature>
<dbReference type="InterPro" id="IPR043129">
    <property type="entry name" value="ATPase_NBD"/>
</dbReference>
<feature type="compositionally biased region" description="Basic and acidic residues" evidence="1">
    <location>
        <begin position="48"/>
        <end position="58"/>
    </location>
</feature>
<feature type="non-terminal residue" evidence="3">
    <location>
        <position position="212"/>
    </location>
</feature>
<evidence type="ECO:0000256" key="1">
    <source>
        <dbReference type="SAM" id="MobiDB-lite"/>
    </source>
</evidence>
<proteinExistence type="predicted"/>
<dbReference type="SUPFAM" id="SSF53067">
    <property type="entry name" value="Actin-like ATPase domain"/>
    <property type="match status" value="1"/>
</dbReference>
<protein>
    <recommendedName>
        <fullName evidence="2">GspL cytoplasmic actin-ATPase-like domain-containing protein</fullName>
    </recommendedName>
</protein>
<dbReference type="Pfam" id="PF05134">
    <property type="entry name" value="T2SSL"/>
    <property type="match status" value="1"/>
</dbReference>
<reference evidence="3" key="1">
    <citation type="submission" date="2018-05" db="EMBL/GenBank/DDBJ databases">
        <authorList>
            <person name="Lanie J.A."/>
            <person name="Ng W.-L."/>
            <person name="Kazmierczak K.M."/>
            <person name="Andrzejewski T.M."/>
            <person name="Davidsen T.M."/>
            <person name="Wayne K.J."/>
            <person name="Tettelin H."/>
            <person name="Glass J.I."/>
            <person name="Rusch D."/>
            <person name="Podicherti R."/>
            <person name="Tsui H.-C.T."/>
            <person name="Winkler M.E."/>
        </authorList>
    </citation>
    <scope>NUCLEOTIDE SEQUENCE</scope>
</reference>
<gene>
    <name evidence="3" type="ORF">METZ01_LOCUS368146</name>
</gene>
<evidence type="ECO:0000313" key="3">
    <source>
        <dbReference type="EMBL" id="SVD15292.1"/>
    </source>
</evidence>
<evidence type="ECO:0000259" key="2">
    <source>
        <dbReference type="Pfam" id="PF05134"/>
    </source>
</evidence>
<dbReference type="EMBL" id="UINC01132771">
    <property type="protein sequence ID" value="SVD15292.1"/>
    <property type="molecule type" value="Genomic_DNA"/>
</dbReference>
<organism evidence="3">
    <name type="scientific">marine metagenome</name>
    <dbReference type="NCBI Taxonomy" id="408172"/>
    <lineage>
        <taxon>unclassified sequences</taxon>
        <taxon>metagenomes</taxon>
        <taxon>ecological metagenomes</taxon>
    </lineage>
</organism>
<dbReference type="AlphaFoldDB" id="A0A382T0G4"/>
<accession>A0A382T0G4</accession>